<feature type="non-terminal residue" evidence="1">
    <location>
        <position position="1"/>
    </location>
</feature>
<name>A0A703WM32_SALER</name>
<comment type="caution">
    <text evidence="1">The sequence shown here is derived from an EMBL/GenBank/DDBJ whole genome shotgun (WGS) entry which is preliminary data.</text>
</comment>
<organism evidence="1">
    <name type="scientific">Salmonella enterica</name>
    <name type="common">Salmonella choleraesuis</name>
    <dbReference type="NCBI Taxonomy" id="28901"/>
    <lineage>
        <taxon>Bacteria</taxon>
        <taxon>Pseudomonadati</taxon>
        <taxon>Pseudomonadota</taxon>
        <taxon>Gammaproteobacteria</taxon>
        <taxon>Enterobacterales</taxon>
        <taxon>Enterobacteriaceae</taxon>
        <taxon>Salmonella</taxon>
    </lineage>
</organism>
<proteinExistence type="predicted"/>
<gene>
    <name evidence="1" type="ORF">G0F18_17310</name>
</gene>
<dbReference type="AlphaFoldDB" id="A0A703WM32"/>
<reference evidence="1" key="2">
    <citation type="submission" date="2018-08" db="EMBL/GenBank/DDBJ databases">
        <authorList>
            <consortium name="NCBI Pathogen Detection Project"/>
        </authorList>
    </citation>
    <scope>NUCLEOTIDE SEQUENCE</scope>
    <source>
        <strain evidence="1">SL1_122</strain>
    </source>
</reference>
<reference evidence="1" key="1">
    <citation type="journal article" date="2018" name="Genome Biol.">
        <title>SKESA: strategic k-mer extension for scrupulous assemblies.</title>
        <authorList>
            <person name="Souvorov A."/>
            <person name="Agarwala R."/>
            <person name="Lipman D.J."/>
        </authorList>
    </citation>
    <scope>NUCLEOTIDE SEQUENCE</scope>
    <source>
        <strain evidence="1">SL1_122</strain>
    </source>
</reference>
<dbReference type="EMBL" id="DAAMPY010000060">
    <property type="protein sequence ID" value="HAC7696050.1"/>
    <property type="molecule type" value="Genomic_DNA"/>
</dbReference>
<evidence type="ECO:0000313" key="1">
    <source>
        <dbReference type="EMBL" id="HAC7696050.1"/>
    </source>
</evidence>
<sequence length="27" mass="3035">DAPIGKPPVFYRAKSEWASLFASLRNI</sequence>
<accession>A0A703WM32</accession>
<protein>
    <submittedName>
        <fullName evidence="1">Alpha-glucosidase</fullName>
    </submittedName>
</protein>